<accession>A0ABS9TVJ4</accession>
<dbReference type="PANTHER" id="PTHR24421:SF10">
    <property type="entry name" value="NITRATE_NITRITE SENSOR PROTEIN NARQ"/>
    <property type="match status" value="1"/>
</dbReference>
<dbReference type="InterPro" id="IPR003018">
    <property type="entry name" value="GAF"/>
</dbReference>
<evidence type="ECO:0000256" key="7">
    <source>
        <dbReference type="ARBA" id="ARBA00022840"/>
    </source>
</evidence>
<dbReference type="CDD" id="cd16917">
    <property type="entry name" value="HATPase_UhpB-NarQ-NarX-like"/>
    <property type="match status" value="1"/>
</dbReference>
<feature type="domain" description="GAF" evidence="9">
    <location>
        <begin position="2"/>
        <end position="135"/>
    </location>
</feature>
<dbReference type="Pfam" id="PF02518">
    <property type="entry name" value="HATPase_c"/>
    <property type="match status" value="1"/>
</dbReference>
<evidence type="ECO:0000256" key="6">
    <source>
        <dbReference type="ARBA" id="ARBA00022777"/>
    </source>
</evidence>
<comment type="catalytic activity">
    <reaction evidence="1">
        <text>ATP + protein L-histidine = ADP + protein N-phospho-L-histidine.</text>
        <dbReference type="EC" id="2.7.13.3"/>
    </reaction>
</comment>
<keyword evidence="5" id="KW-0547">Nucleotide-binding</keyword>
<proteinExistence type="predicted"/>
<keyword evidence="7" id="KW-0067">ATP-binding</keyword>
<name>A0ABS9TVJ4_9PSEU</name>
<reference evidence="11 12" key="1">
    <citation type="submission" date="2022-03" db="EMBL/GenBank/DDBJ databases">
        <title>Pseudonocardia alaer sp. nov., a novel actinomycete isolated from reed forest soil.</title>
        <authorList>
            <person name="Wang L."/>
        </authorList>
    </citation>
    <scope>NUCLEOTIDE SEQUENCE [LARGE SCALE GENOMIC DNA]</scope>
    <source>
        <strain evidence="11 12">Y-16303</strain>
    </source>
</reference>
<dbReference type="Pfam" id="PF07730">
    <property type="entry name" value="HisKA_3"/>
    <property type="match status" value="1"/>
</dbReference>
<dbReference type="GO" id="GO:0016301">
    <property type="term" value="F:kinase activity"/>
    <property type="evidence" value="ECO:0007669"/>
    <property type="project" value="UniProtKB-KW"/>
</dbReference>
<dbReference type="SUPFAM" id="SSF55874">
    <property type="entry name" value="ATPase domain of HSP90 chaperone/DNA topoisomerase II/histidine kinase"/>
    <property type="match status" value="1"/>
</dbReference>
<dbReference type="EC" id="2.7.13.3" evidence="2"/>
<dbReference type="SUPFAM" id="SSF55781">
    <property type="entry name" value="GAF domain-like"/>
    <property type="match status" value="1"/>
</dbReference>
<dbReference type="InterPro" id="IPR029016">
    <property type="entry name" value="GAF-like_dom_sf"/>
</dbReference>
<feature type="domain" description="Histidine kinase/HSP90-like ATPase" evidence="10">
    <location>
        <begin position="248"/>
        <end position="340"/>
    </location>
</feature>
<dbReference type="InterPro" id="IPR011712">
    <property type="entry name" value="Sig_transdc_His_kin_sub3_dim/P"/>
</dbReference>
<protein>
    <recommendedName>
        <fullName evidence="2">histidine kinase</fullName>
        <ecNumber evidence="2">2.7.13.3</ecNumber>
    </recommendedName>
</protein>
<dbReference type="Gene3D" id="3.30.565.10">
    <property type="entry name" value="Histidine kinase-like ATPase, C-terminal domain"/>
    <property type="match status" value="1"/>
</dbReference>
<dbReference type="EMBL" id="JAKXMK010000070">
    <property type="protein sequence ID" value="MCH6172388.1"/>
    <property type="molecule type" value="Genomic_DNA"/>
</dbReference>
<dbReference type="InterPro" id="IPR003594">
    <property type="entry name" value="HATPase_dom"/>
</dbReference>
<evidence type="ECO:0000256" key="8">
    <source>
        <dbReference type="ARBA" id="ARBA00023012"/>
    </source>
</evidence>
<evidence type="ECO:0000313" key="12">
    <source>
        <dbReference type="Proteomes" id="UP001299970"/>
    </source>
</evidence>
<keyword evidence="12" id="KW-1185">Reference proteome</keyword>
<organism evidence="11 12">
    <name type="scientific">Pseudonocardia alaniniphila</name>
    <dbReference type="NCBI Taxonomy" id="75291"/>
    <lineage>
        <taxon>Bacteria</taxon>
        <taxon>Bacillati</taxon>
        <taxon>Actinomycetota</taxon>
        <taxon>Actinomycetes</taxon>
        <taxon>Pseudonocardiales</taxon>
        <taxon>Pseudonocardiaceae</taxon>
        <taxon>Pseudonocardia</taxon>
    </lineage>
</organism>
<dbReference type="SMART" id="SM00387">
    <property type="entry name" value="HATPase_c"/>
    <property type="match status" value="1"/>
</dbReference>
<evidence type="ECO:0000313" key="11">
    <source>
        <dbReference type="EMBL" id="MCH6172388.1"/>
    </source>
</evidence>
<dbReference type="Gene3D" id="1.20.5.1930">
    <property type="match status" value="1"/>
</dbReference>
<keyword evidence="3" id="KW-0597">Phosphoprotein</keyword>
<dbReference type="Proteomes" id="UP001299970">
    <property type="component" value="Unassembled WGS sequence"/>
</dbReference>
<evidence type="ECO:0000256" key="5">
    <source>
        <dbReference type="ARBA" id="ARBA00022741"/>
    </source>
</evidence>
<evidence type="ECO:0000256" key="2">
    <source>
        <dbReference type="ARBA" id="ARBA00012438"/>
    </source>
</evidence>
<sequence>MTGATGVHLLLWNTERNDWLLPTPDTKASQITGTAEDHAVPLSVLRYVQRTGEPLVVPDATGDDRFARDPYFADLDCCSLLAVPILSRGRLRAVLLLENRLIRAAFTAERLDAVILIAGQLAVSLDNTQLYAELTTSRARIVTTADQTRRRIERDLHDGAQQRLVALTLQARAAQAAAPPDATNLQAQLADLAAQATIALDELREFARGIHPAILADGGLRPALKTLARRSPVPVELDVAVDRRLPDQIEIAVYYLVAEALTNTAKHAHASVVHVEVNTAHDGDLLQVWVRDDGRGSADLSGGTGLVGLRDRAEALGGRLSVQSAPGAGTTVQAELPLSSARAESG</sequence>
<comment type="caution">
    <text evidence="11">The sequence shown here is derived from an EMBL/GenBank/DDBJ whole genome shotgun (WGS) entry which is preliminary data.</text>
</comment>
<keyword evidence="4" id="KW-0808">Transferase</keyword>
<dbReference type="InterPro" id="IPR036890">
    <property type="entry name" value="HATPase_C_sf"/>
</dbReference>
<evidence type="ECO:0000256" key="4">
    <source>
        <dbReference type="ARBA" id="ARBA00022679"/>
    </source>
</evidence>
<dbReference type="SMART" id="SM00065">
    <property type="entry name" value="GAF"/>
    <property type="match status" value="1"/>
</dbReference>
<keyword evidence="6 11" id="KW-0418">Kinase</keyword>
<gene>
    <name evidence="11" type="ORF">MMF94_42525</name>
</gene>
<dbReference type="Pfam" id="PF01590">
    <property type="entry name" value="GAF"/>
    <property type="match status" value="1"/>
</dbReference>
<dbReference type="InterPro" id="IPR050482">
    <property type="entry name" value="Sensor_HK_TwoCompSys"/>
</dbReference>
<dbReference type="Gene3D" id="3.30.450.40">
    <property type="match status" value="1"/>
</dbReference>
<dbReference type="PANTHER" id="PTHR24421">
    <property type="entry name" value="NITRATE/NITRITE SENSOR PROTEIN NARX-RELATED"/>
    <property type="match status" value="1"/>
</dbReference>
<keyword evidence="8" id="KW-0902">Two-component regulatory system</keyword>
<evidence type="ECO:0000259" key="9">
    <source>
        <dbReference type="SMART" id="SM00065"/>
    </source>
</evidence>
<evidence type="ECO:0000256" key="1">
    <source>
        <dbReference type="ARBA" id="ARBA00000085"/>
    </source>
</evidence>
<evidence type="ECO:0000259" key="10">
    <source>
        <dbReference type="SMART" id="SM00387"/>
    </source>
</evidence>
<evidence type="ECO:0000256" key="3">
    <source>
        <dbReference type="ARBA" id="ARBA00022553"/>
    </source>
</evidence>